<name>A0A1H2NJ48_9ACTN</name>
<reference evidence="8" key="1">
    <citation type="submission" date="2016-10" db="EMBL/GenBank/DDBJ databases">
        <authorList>
            <person name="Varghese N."/>
            <person name="Submissions S."/>
        </authorList>
    </citation>
    <scope>NUCLEOTIDE SEQUENCE [LARGE SCALE GENOMIC DNA]</scope>
    <source>
        <strain evidence="8">DSM 21743</strain>
    </source>
</reference>
<evidence type="ECO:0000256" key="3">
    <source>
        <dbReference type="ARBA" id="ARBA00022964"/>
    </source>
</evidence>
<dbReference type="SUPFAM" id="SSF51182">
    <property type="entry name" value="RmlC-like cupins"/>
    <property type="match status" value="1"/>
</dbReference>
<evidence type="ECO:0000256" key="2">
    <source>
        <dbReference type="ARBA" id="ARBA00022723"/>
    </source>
</evidence>
<sequence length="157" mass="17104">MPARHLADLAATATRLGEATHLWEPLVDYDPVSRFYARLALTPEHEAWLLTWVPGQGTDWHDHGGSAGAFVVVRGALTEEHARLQPDGSAVVAQTRSLGTGALRPFGTRHIHKVTNTGLEPAVSIHVYAPALTRMNGYVREGDRLDLVESRLAGVAW</sequence>
<dbReference type="Proteomes" id="UP000198825">
    <property type="component" value="Chromosome I"/>
</dbReference>
<dbReference type="GO" id="GO:0016702">
    <property type="term" value="F:oxidoreductase activity, acting on single donors with incorporation of molecular oxygen, incorporation of two atoms of oxygen"/>
    <property type="evidence" value="ECO:0007669"/>
    <property type="project" value="InterPro"/>
</dbReference>
<evidence type="ECO:0000256" key="6">
    <source>
        <dbReference type="PIRSR" id="PIRSR610300-51"/>
    </source>
</evidence>
<dbReference type="PANTHER" id="PTHR12918:SF1">
    <property type="entry name" value="CYSTEINE DIOXYGENASE TYPE 1"/>
    <property type="match status" value="1"/>
</dbReference>
<gene>
    <name evidence="7" type="ORF">SAMN04488544_4050</name>
</gene>
<feature type="binding site" evidence="6">
    <location>
        <position position="61"/>
    </location>
    <ligand>
        <name>Fe cation</name>
        <dbReference type="ChEBI" id="CHEBI:24875"/>
        <note>catalytic</note>
    </ligand>
</feature>
<evidence type="ECO:0000256" key="4">
    <source>
        <dbReference type="ARBA" id="ARBA00023002"/>
    </source>
</evidence>
<dbReference type="InterPro" id="IPR010300">
    <property type="entry name" value="CDO_1"/>
</dbReference>
<keyword evidence="8" id="KW-1185">Reference proteome</keyword>
<evidence type="ECO:0000313" key="7">
    <source>
        <dbReference type="EMBL" id="SDV04836.1"/>
    </source>
</evidence>
<dbReference type="Gene3D" id="2.60.120.10">
    <property type="entry name" value="Jelly Rolls"/>
    <property type="match status" value="1"/>
</dbReference>
<dbReference type="Pfam" id="PF05995">
    <property type="entry name" value="CDO_I"/>
    <property type="match status" value="1"/>
</dbReference>
<keyword evidence="3" id="KW-0223">Dioxygenase</keyword>
<dbReference type="GO" id="GO:0016853">
    <property type="term" value="F:isomerase activity"/>
    <property type="evidence" value="ECO:0007669"/>
    <property type="project" value="UniProtKB-KW"/>
</dbReference>
<dbReference type="GO" id="GO:0008198">
    <property type="term" value="F:ferrous iron binding"/>
    <property type="evidence" value="ECO:0007669"/>
    <property type="project" value="TreeGrafter"/>
</dbReference>
<evidence type="ECO:0000256" key="1">
    <source>
        <dbReference type="ARBA" id="ARBA00006622"/>
    </source>
</evidence>
<dbReference type="EMBL" id="LT629799">
    <property type="protein sequence ID" value="SDV04836.1"/>
    <property type="molecule type" value="Genomic_DNA"/>
</dbReference>
<dbReference type="InterPro" id="IPR011051">
    <property type="entry name" value="RmlC_Cupin_sf"/>
</dbReference>
<protein>
    <submittedName>
        <fullName evidence="7">Mannose-6-phosphate isomerase, cupin superfamily</fullName>
    </submittedName>
</protein>
<evidence type="ECO:0000313" key="8">
    <source>
        <dbReference type="Proteomes" id="UP000198825"/>
    </source>
</evidence>
<keyword evidence="7" id="KW-0413">Isomerase</keyword>
<dbReference type="OrthoDB" id="4217976at2"/>
<dbReference type="PANTHER" id="PTHR12918">
    <property type="entry name" value="CYSTEINE DIOXYGENASE"/>
    <property type="match status" value="1"/>
</dbReference>
<comment type="similarity">
    <text evidence="1">Belongs to the cysteine dioxygenase family.</text>
</comment>
<accession>A0A1H2NJ48</accession>
<feature type="binding site" evidence="6">
    <location>
        <position position="112"/>
    </location>
    <ligand>
        <name>Fe cation</name>
        <dbReference type="ChEBI" id="CHEBI:24875"/>
        <note>catalytic</note>
    </ligand>
</feature>
<evidence type="ECO:0000256" key="5">
    <source>
        <dbReference type="ARBA" id="ARBA00023004"/>
    </source>
</evidence>
<organism evidence="7 8">
    <name type="scientific">Microlunatus sagamiharensis</name>
    <dbReference type="NCBI Taxonomy" id="546874"/>
    <lineage>
        <taxon>Bacteria</taxon>
        <taxon>Bacillati</taxon>
        <taxon>Actinomycetota</taxon>
        <taxon>Actinomycetes</taxon>
        <taxon>Propionibacteriales</taxon>
        <taxon>Propionibacteriaceae</taxon>
        <taxon>Microlunatus</taxon>
    </lineage>
</organism>
<dbReference type="AlphaFoldDB" id="A0A1H2NJ48"/>
<dbReference type="CDD" id="cd10548">
    <property type="entry name" value="cupin_CDO"/>
    <property type="match status" value="1"/>
</dbReference>
<dbReference type="STRING" id="546874.SAMN04488544_4050"/>
<dbReference type="RefSeq" id="WP_091078765.1">
    <property type="nucleotide sequence ID" value="NZ_LT629799.1"/>
</dbReference>
<keyword evidence="5 6" id="KW-0408">Iron</keyword>
<keyword evidence="2 6" id="KW-0479">Metal-binding</keyword>
<proteinExistence type="inferred from homology"/>
<feature type="binding site" evidence="6">
    <location>
        <position position="63"/>
    </location>
    <ligand>
        <name>Fe cation</name>
        <dbReference type="ChEBI" id="CHEBI:24875"/>
        <note>catalytic</note>
    </ligand>
</feature>
<keyword evidence="4" id="KW-0560">Oxidoreductase</keyword>
<dbReference type="InterPro" id="IPR014710">
    <property type="entry name" value="RmlC-like_jellyroll"/>
</dbReference>